<sequence length="275" mass="30588">MLRLRKFRGSGEGEKAFGNEMQKLKKLSHRHLVNKAKPNFSATAFLPVRSVVQPTRHAGFPRVISTETIGESKRGYGNGTLHPLSLDRDLFEDIMKAFKLPNRVKEVICSVHGVFSRFVEYDRGAPRSLSILFSTPKSPVREIVCAIRIDRELASVTCLLLDDRLDDLHRTIGAVNSSMAGLAWRDPVAFLAILLKESGSSSELQRKCLDDDILDAEIKTSSTQWRTNTNNTPNDFYEATNKLNLCHNNLVSFALFQVTNPGAINNASLIAASNC</sequence>
<dbReference type="RefSeq" id="XP_003049086.1">
    <property type="nucleotide sequence ID" value="XM_003049040.1"/>
</dbReference>
<evidence type="ECO:0000313" key="2">
    <source>
        <dbReference type="Proteomes" id="UP000005206"/>
    </source>
</evidence>
<keyword evidence="2" id="KW-1185">Reference proteome</keyword>
<dbReference type="AlphaFoldDB" id="C7YXN7"/>
<dbReference type="KEGG" id="nhe:NECHADRAFT_82594"/>
<organism evidence="1 2">
    <name type="scientific">Fusarium vanettenii (strain ATCC MYA-4622 / CBS 123669 / FGSC 9596 / NRRL 45880 / 77-13-4)</name>
    <name type="common">Fusarium solani subsp. pisi</name>
    <dbReference type="NCBI Taxonomy" id="660122"/>
    <lineage>
        <taxon>Eukaryota</taxon>
        <taxon>Fungi</taxon>
        <taxon>Dikarya</taxon>
        <taxon>Ascomycota</taxon>
        <taxon>Pezizomycotina</taxon>
        <taxon>Sordariomycetes</taxon>
        <taxon>Hypocreomycetidae</taxon>
        <taxon>Hypocreales</taxon>
        <taxon>Nectriaceae</taxon>
        <taxon>Fusarium</taxon>
        <taxon>Fusarium solani species complex</taxon>
        <taxon>Fusarium vanettenii</taxon>
    </lineage>
</organism>
<dbReference type="Proteomes" id="UP000005206">
    <property type="component" value="Chromosome 7"/>
</dbReference>
<dbReference type="OrthoDB" id="4804426at2759"/>
<dbReference type="eggNOG" id="ENOG502T6E9">
    <property type="taxonomic scope" value="Eukaryota"/>
</dbReference>
<reference evidence="1 2" key="1">
    <citation type="journal article" date="2009" name="PLoS Genet.">
        <title>The genome of Nectria haematococca: contribution of supernumerary chromosomes to gene expansion.</title>
        <authorList>
            <person name="Coleman J.J."/>
            <person name="Rounsley S.D."/>
            <person name="Rodriguez-Carres M."/>
            <person name="Kuo A."/>
            <person name="Wasmann C.C."/>
            <person name="Grimwood J."/>
            <person name="Schmutz J."/>
            <person name="Taga M."/>
            <person name="White G.J."/>
            <person name="Zhou S."/>
            <person name="Schwartz D.C."/>
            <person name="Freitag M."/>
            <person name="Ma L.J."/>
            <person name="Danchin E.G."/>
            <person name="Henrissat B."/>
            <person name="Coutinho P.M."/>
            <person name="Nelson D.R."/>
            <person name="Straney D."/>
            <person name="Napoli C.A."/>
            <person name="Barker B.M."/>
            <person name="Gribskov M."/>
            <person name="Rep M."/>
            <person name="Kroken S."/>
            <person name="Molnar I."/>
            <person name="Rensing C."/>
            <person name="Kennell J.C."/>
            <person name="Zamora J."/>
            <person name="Farman M.L."/>
            <person name="Selker E.U."/>
            <person name="Salamov A."/>
            <person name="Shapiro H."/>
            <person name="Pangilinan J."/>
            <person name="Lindquist E."/>
            <person name="Lamers C."/>
            <person name="Grigoriev I.V."/>
            <person name="Geiser D.M."/>
            <person name="Covert S.F."/>
            <person name="Temporini E."/>
            <person name="Vanetten H.D."/>
        </authorList>
    </citation>
    <scope>NUCLEOTIDE SEQUENCE [LARGE SCALE GENOMIC DNA]</scope>
    <source>
        <strain evidence="2">ATCC MYA-4622 / CBS 123669 / FGSC 9596 / NRRL 45880 / 77-13-4</strain>
    </source>
</reference>
<accession>C7YXN7</accession>
<gene>
    <name evidence="1" type="ORF">NECHADRAFT_82594</name>
</gene>
<protein>
    <submittedName>
        <fullName evidence="1">Uncharacterized protein</fullName>
    </submittedName>
</protein>
<evidence type="ECO:0000313" key="1">
    <source>
        <dbReference type="EMBL" id="EEU43373.1"/>
    </source>
</evidence>
<dbReference type="InParanoid" id="C7YXN7"/>
<proteinExistence type="predicted"/>
<name>C7YXN7_FUSV7</name>
<dbReference type="GeneID" id="9676978"/>
<dbReference type="EMBL" id="GG698902">
    <property type="protein sequence ID" value="EEU43373.1"/>
    <property type="molecule type" value="Genomic_DNA"/>
</dbReference>
<dbReference type="VEuPathDB" id="FungiDB:NECHADRAFT_82594"/>
<dbReference type="HOGENOM" id="CLU_1012254_0_0_1"/>